<protein>
    <submittedName>
        <fullName evidence="1">Uncharacterized protein</fullName>
    </submittedName>
</protein>
<evidence type="ECO:0000313" key="2">
    <source>
        <dbReference type="Proteomes" id="UP000680670"/>
    </source>
</evidence>
<sequence>MGVKILYSYCHFTLGAFIYAKEVILTEELPIIIDITLILLTLPTAVL</sequence>
<dbReference type="Proteomes" id="UP000680670">
    <property type="component" value="Unassembled WGS sequence"/>
</dbReference>
<accession>A0ABQ4KWM3</accession>
<dbReference type="EMBL" id="BORJ01000004">
    <property type="protein sequence ID" value="GIN96074.1"/>
    <property type="molecule type" value="Genomic_DNA"/>
</dbReference>
<organism evidence="1 2">
    <name type="scientific">Siminovitchia terrae</name>
    <name type="common">Bacillus terrae</name>
    <dbReference type="NCBI Taxonomy" id="1914933"/>
    <lineage>
        <taxon>Bacteria</taxon>
        <taxon>Bacillati</taxon>
        <taxon>Bacillota</taxon>
        <taxon>Bacilli</taxon>
        <taxon>Bacillales</taxon>
        <taxon>Bacillaceae</taxon>
        <taxon>Siminovitchia</taxon>
    </lineage>
</organism>
<gene>
    <name evidence="1" type="ORF">J6TS1_19440</name>
</gene>
<comment type="caution">
    <text evidence="1">The sequence shown here is derived from an EMBL/GenBank/DDBJ whole genome shotgun (WGS) entry which is preliminary data.</text>
</comment>
<evidence type="ECO:0000313" key="1">
    <source>
        <dbReference type="EMBL" id="GIN96074.1"/>
    </source>
</evidence>
<keyword evidence="2" id="KW-1185">Reference proteome</keyword>
<proteinExistence type="predicted"/>
<name>A0ABQ4KWM3_SIMTE</name>
<reference evidence="1 2" key="1">
    <citation type="submission" date="2021-03" db="EMBL/GenBank/DDBJ databases">
        <title>Antimicrobial resistance genes in bacteria isolated from Japanese honey, and their potential for conferring macrolide and lincosamide resistance in the American foulbrood pathogen Paenibacillus larvae.</title>
        <authorList>
            <person name="Okamoto M."/>
            <person name="Kumagai M."/>
            <person name="Kanamori H."/>
            <person name="Takamatsu D."/>
        </authorList>
    </citation>
    <scope>NUCLEOTIDE SEQUENCE [LARGE SCALE GENOMIC DNA]</scope>
    <source>
        <strain evidence="1 2">J6TS1</strain>
    </source>
</reference>